<feature type="signal peptide" evidence="1">
    <location>
        <begin position="1"/>
        <end position="19"/>
    </location>
</feature>
<keyword evidence="1" id="KW-0732">Signal</keyword>
<evidence type="ECO:0000256" key="1">
    <source>
        <dbReference type="SAM" id="SignalP"/>
    </source>
</evidence>
<protein>
    <recommendedName>
        <fullName evidence="6">Reverse transcriptase domain-containing protein</fullName>
    </recommendedName>
</protein>
<dbReference type="GO" id="GO:0004523">
    <property type="term" value="F:RNA-DNA hybrid ribonuclease activity"/>
    <property type="evidence" value="ECO:0007669"/>
    <property type="project" value="InterPro"/>
</dbReference>
<reference evidence="4" key="2">
    <citation type="submission" date="2021-03" db="UniProtKB">
        <authorList>
            <consortium name="EnsemblPlants"/>
        </authorList>
    </citation>
    <scope>IDENTIFICATION</scope>
</reference>
<dbReference type="Gene3D" id="3.30.420.10">
    <property type="entry name" value="Ribonuclease H-like superfamily/Ribonuclease H"/>
    <property type="match status" value="1"/>
</dbReference>
<dbReference type="InterPro" id="IPR044730">
    <property type="entry name" value="RNase_H-like_dom_plant"/>
</dbReference>
<dbReference type="CDD" id="cd06222">
    <property type="entry name" value="RNase_H_like"/>
    <property type="match status" value="1"/>
</dbReference>
<feature type="chain" id="PRO_5031275407" description="Reverse transcriptase domain-containing protein" evidence="1">
    <location>
        <begin position="20"/>
        <end position="535"/>
    </location>
</feature>
<dbReference type="InterPro" id="IPR036397">
    <property type="entry name" value="RNaseH_sf"/>
</dbReference>
<evidence type="ECO:0000259" key="2">
    <source>
        <dbReference type="Pfam" id="PF00078"/>
    </source>
</evidence>
<evidence type="ECO:0000313" key="4">
    <source>
        <dbReference type="EnsemblPlants" id="cds.evm.model.05.1953"/>
    </source>
</evidence>
<dbReference type="EMBL" id="UZAU01000547">
    <property type="status" value="NOT_ANNOTATED_CDS"/>
    <property type="molecule type" value="Genomic_DNA"/>
</dbReference>
<evidence type="ECO:0008006" key="6">
    <source>
        <dbReference type="Google" id="ProtNLM"/>
    </source>
</evidence>
<evidence type="ECO:0000259" key="3">
    <source>
        <dbReference type="Pfam" id="PF13456"/>
    </source>
</evidence>
<dbReference type="PANTHER" id="PTHR33116">
    <property type="entry name" value="REVERSE TRANSCRIPTASE ZINC-BINDING DOMAIN-CONTAINING PROTEIN-RELATED-RELATED"/>
    <property type="match status" value="1"/>
</dbReference>
<dbReference type="SUPFAM" id="SSF53098">
    <property type="entry name" value="Ribonuclease H-like"/>
    <property type="match status" value="1"/>
</dbReference>
<organism evidence="4 5">
    <name type="scientific">Cannabis sativa</name>
    <name type="common">Hemp</name>
    <name type="synonym">Marijuana</name>
    <dbReference type="NCBI Taxonomy" id="3483"/>
    <lineage>
        <taxon>Eukaryota</taxon>
        <taxon>Viridiplantae</taxon>
        <taxon>Streptophyta</taxon>
        <taxon>Embryophyta</taxon>
        <taxon>Tracheophyta</taxon>
        <taxon>Spermatophyta</taxon>
        <taxon>Magnoliopsida</taxon>
        <taxon>eudicotyledons</taxon>
        <taxon>Gunneridae</taxon>
        <taxon>Pentapetalae</taxon>
        <taxon>rosids</taxon>
        <taxon>fabids</taxon>
        <taxon>Rosales</taxon>
        <taxon>Cannabaceae</taxon>
        <taxon>Cannabis</taxon>
    </lineage>
</organism>
<dbReference type="GO" id="GO:0003676">
    <property type="term" value="F:nucleic acid binding"/>
    <property type="evidence" value="ECO:0007669"/>
    <property type="project" value="InterPro"/>
</dbReference>
<dbReference type="Pfam" id="PF13456">
    <property type="entry name" value="RVT_3"/>
    <property type="match status" value="1"/>
</dbReference>
<accession>A0A803PNM1</accession>
<feature type="domain" description="Reverse transcriptase" evidence="2">
    <location>
        <begin position="13"/>
        <end position="128"/>
    </location>
</feature>
<dbReference type="InterPro" id="IPR012337">
    <property type="entry name" value="RNaseH-like_sf"/>
</dbReference>
<dbReference type="InterPro" id="IPR002156">
    <property type="entry name" value="RNaseH_domain"/>
</dbReference>
<sequence>MGFASKWVSLIMNCICSSSFSFSLNGEVVGHVQPSRGLRQGDPLSPYLFLICSEGLSRLLQFEEAVGNLEGLRLTRHSPSVSHLLFADDSLLFCRANNQSAIAIQRTLDTYHQASGQMLNNNKSVMSFSPNTADVIKNFFAQTLNMPITKCHERYLGLPSYSGRDKQELFSHIKERVWKLLHSWNEKIFSIGGKEVLLKAVVQSIPTYAMSCFKLTKKFCSQLESMMANFWWGTNQNGTKIHWKRWNSLCKSKHEGGHDLFGCKHAKGIWTDSKFSLDYHKAQSMFNGDYLLHLSSMYNQEEFELLICIMWGIWSDRNRIFHGGQPRPRSSVVVYVTNFHQDFIRAKLTKVPPPATEQSRPHTVTNNMLQKEVPWTPPAINGFKMNVDAGTNLEQKKLGVGAIIRDHEGKVVAALSKIVQGSFRSDEMEAKSLFHALNWASQLQYPVTHIETDALRVSSAILSNATDLSSFSDLIFDVRCLISSFPGILISHVKRTANQAAHGLAKFALGLDEDMCWVGEIPYPIFSVVVNDFNL</sequence>
<dbReference type="Proteomes" id="UP000596661">
    <property type="component" value="Chromosome 5"/>
</dbReference>
<dbReference type="PANTHER" id="PTHR33116:SF86">
    <property type="entry name" value="REVERSE TRANSCRIPTASE DOMAIN-CONTAINING PROTEIN"/>
    <property type="match status" value="1"/>
</dbReference>
<evidence type="ECO:0000313" key="5">
    <source>
        <dbReference type="Proteomes" id="UP000596661"/>
    </source>
</evidence>
<dbReference type="Pfam" id="PF00078">
    <property type="entry name" value="RVT_1"/>
    <property type="match status" value="1"/>
</dbReference>
<dbReference type="EnsemblPlants" id="evm.model.05.1953">
    <property type="protein sequence ID" value="cds.evm.model.05.1953"/>
    <property type="gene ID" value="evm.TU.05.1953"/>
</dbReference>
<feature type="domain" description="RNase H type-1" evidence="3">
    <location>
        <begin position="386"/>
        <end position="508"/>
    </location>
</feature>
<keyword evidence="5" id="KW-1185">Reference proteome</keyword>
<dbReference type="Gramene" id="evm.model.05.1953">
    <property type="protein sequence ID" value="cds.evm.model.05.1953"/>
    <property type="gene ID" value="evm.TU.05.1953"/>
</dbReference>
<dbReference type="InterPro" id="IPR000477">
    <property type="entry name" value="RT_dom"/>
</dbReference>
<proteinExistence type="predicted"/>
<name>A0A803PNM1_CANSA</name>
<dbReference type="AlphaFoldDB" id="A0A803PNM1"/>
<reference evidence="4" key="1">
    <citation type="submission" date="2018-11" db="EMBL/GenBank/DDBJ databases">
        <authorList>
            <person name="Grassa J C."/>
        </authorList>
    </citation>
    <scope>NUCLEOTIDE SEQUENCE [LARGE SCALE GENOMIC DNA]</scope>
</reference>